<dbReference type="EMBL" id="LAZR01002862">
    <property type="protein sequence ID" value="KKN24719.1"/>
    <property type="molecule type" value="Genomic_DNA"/>
</dbReference>
<name>A0A0F9P3R6_9ZZZZ</name>
<protein>
    <submittedName>
        <fullName evidence="1">Uncharacterized protein</fullName>
    </submittedName>
</protein>
<gene>
    <name evidence="1" type="ORF">LCGC14_0892220</name>
</gene>
<dbReference type="AlphaFoldDB" id="A0A0F9P3R6"/>
<organism evidence="1">
    <name type="scientific">marine sediment metagenome</name>
    <dbReference type="NCBI Taxonomy" id="412755"/>
    <lineage>
        <taxon>unclassified sequences</taxon>
        <taxon>metagenomes</taxon>
        <taxon>ecological metagenomes</taxon>
    </lineage>
</organism>
<proteinExistence type="predicted"/>
<reference evidence="1" key="1">
    <citation type="journal article" date="2015" name="Nature">
        <title>Complex archaea that bridge the gap between prokaryotes and eukaryotes.</title>
        <authorList>
            <person name="Spang A."/>
            <person name="Saw J.H."/>
            <person name="Jorgensen S.L."/>
            <person name="Zaremba-Niedzwiedzka K."/>
            <person name="Martijn J."/>
            <person name="Lind A.E."/>
            <person name="van Eijk R."/>
            <person name="Schleper C."/>
            <person name="Guy L."/>
            <person name="Ettema T.J."/>
        </authorList>
    </citation>
    <scope>NUCLEOTIDE SEQUENCE</scope>
</reference>
<sequence length="111" mass="12304">MTQPKTTSKFTPGPWLNELHASNNYPKSGDVGCYDSPLDGWVAEVRTPIGELVALAVGNDNKETESRARLIAAAPEMYELLKRVAEKDKWWPPHMLAQEARRIKAAIDGGE</sequence>
<evidence type="ECO:0000313" key="1">
    <source>
        <dbReference type="EMBL" id="KKN24719.1"/>
    </source>
</evidence>
<comment type="caution">
    <text evidence="1">The sequence shown here is derived from an EMBL/GenBank/DDBJ whole genome shotgun (WGS) entry which is preliminary data.</text>
</comment>
<accession>A0A0F9P3R6</accession>